<name>A0A1L7I6G8_9FLAO</name>
<keyword evidence="2" id="KW-1185">Reference proteome</keyword>
<dbReference type="RefSeq" id="WP_083644890.1">
    <property type="nucleotide sequence ID" value="NZ_AMRU01000007.1"/>
</dbReference>
<evidence type="ECO:0000313" key="1">
    <source>
        <dbReference type="EMBL" id="APU69198.1"/>
    </source>
</evidence>
<dbReference type="STRING" id="1229726.GRFL_2474"/>
<reference evidence="1 2" key="1">
    <citation type="submission" date="2016-07" db="EMBL/GenBank/DDBJ databases">
        <title>Multi-omics approach to identify versatile polysaccharide utilization systems of a marine flavobacterium Gramella flava.</title>
        <authorList>
            <person name="Tang K."/>
        </authorList>
    </citation>
    <scope>NUCLEOTIDE SEQUENCE [LARGE SCALE GENOMIC DNA]</scope>
    <source>
        <strain evidence="1 2">JLT2011</strain>
    </source>
</reference>
<dbReference type="AlphaFoldDB" id="A0A1L7I6G8"/>
<dbReference type="SUPFAM" id="SSF48498">
    <property type="entry name" value="Tetracyclin repressor-like, C-terminal domain"/>
    <property type="match status" value="1"/>
</dbReference>
<dbReference type="Pfam" id="PF17931">
    <property type="entry name" value="TetR_C_23"/>
    <property type="match status" value="1"/>
</dbReference>
<accession>A0A1L7I6G8</accession>
<dbReference type="KEGG" id="gfl:GRFL_2474"/>
<dbReference type="InterPro" id="IPR036271">
    <property type="entry name" value="Tet_transcr_reg_TetR-rel_C_sf"/>
</dbReference>
<organism evidence="1 2">
    <name type="scientific">Christiangramia flava JLT2011</name>
    <dbReference type="NCBI Taxonomy" id="1229726"/>
    <lineage>
        <taxon>Bacteria</taxon>
        <taxon>Pseudomonadati</taxon>
        <taxon>Bacteroidota</taxon>
        <taxon>Flavobacteriia</taxon>
        <taxon>Flavobacteriales</taxon>
        <taxon>Flavobacteriaceae</taxon>
        <taxon>Christiangramia</taxon>
    </lineage>
</organism>
<dbReference type="Proteomes" id="UP000186230">
    <property type="component" value="Chromosome"/>
</dbReference>
<gene>
    <name evidence="1" type="ORF">GRFL_2474</name>
</gene>
<protein>
    <submittedName>
        <fullName evidence="1">Uncharacterized protein</fullName>
    </submittedName>
</protein>
<evidence type="ECO:0000313" key="2">
    <source>
        <dbReference type="Proteomes" id="UP000186230"/>
    </source>
</evidence>
<dbReference type="OrthoDB" id="977687at2"/>
<proteinExistence type="predicted"/>
<dbReference type="InterPro" id="IPR041673">
    <property type="entry name" value="TetR_C_23"/>
</dbReference>
<sequence>MAKKTVNKSTTKKPNADRLIEWYMAYTLENEQAPKSVYKFAKEHQIEEADFYRFFGSFDGLRNDIWKRFYGNTISVMEASKEYQEFTSREKLLTFFYTLFEVLSANRSYVLFVLNQYEMPLKNLEQLRGLRKKIRSFAKQLVADDNQEKSIKILQKSEMIFAEAVWIQFLFLLKFWANDNSPAFESTDVAIEKSVNTAFDVFDNTPLERIIDFGKFLWKEKMV</sequence>
<dbReference type="EMBL" id="CP016359">
    <property type="protein sequence ID" value="APU69198.1"/>
    <property type="molecule type" value="Genomic_DNA"/>
</dbReference>
<dbReference type="Gene3D" id="1.10.357.10">
    <property type="entry name" value="Tetracycline Repressor, domain 2"/>
    <property type="match status" value="1"/>
</dbReference>